<evidence type="ECO:0008006" key="4">
    <source>
        <dbReference type="Google" id="ProtNLM"/>
    </source>
</evidence>
<accession>A0ABQ9GUE6</accession>
<dbReference type="EMBL" id="JARBHB010000009">
    <property type="protein sequence ID" value="KAJ8875604.1"/>
    <property type="molecule type" value="Genomic_DNA"/>
</dbReference>
<feature type="region of interest" description="Disordered" evidence="1">
    <location>
        <begin position="1"/>
        <end position="62"/>
    </location>
</feature>
<comment type="caution">
    <text evidence="2">The sequence shown here is derived from an EMBL/GenBank/DDBJ whole genome shotgun (WGS) entry which is preliminary data.</text>
</comment>
<feature type="compositionally biased region" description="Acidic residues" evidence="1">
    <location>
        <begin position="27"/>
        <end position="46"/>
    </location>
</feature>
<evidence type="ECO:0000256" key="1">
    <source>
        <dbReference type="SAM" id="MobiDB-lite"/>
    </source>
</evidence>
<evidence type="ECO:0000313" key="3">
    <source>
        <dbReference type="Proteomes" id="UP001159363"/>
    </source>
</evidence>
<feature type="compositionally biased region" description="Basic and acidic residues" evidence="1">
    <location>
        <begin position="47"/>
        <end position="62"/>
    </location>
</feature>
<dbReference type="Proteomes" id="UP001159363">
    <property type="component" value="Chromosome 8"/>
</dbReference>
<protein>
    <recommendedName>
        <fullName evidence="4">Reverse transcriptase</fullName>
    </recommendedName>
</protein>
<reference evidence="2 3" key="1">
    <citation type="submission" date="2023-02" db="EMBL/GenBank/DDBJ databases">
        <title>LHISI_Scaffold_Assembly.</title>
        <authorList>
            <person name="Stuart O.P."/>
            <person name="Cleave R."/>
            <person name="Magrath M.J.L."/>
            <person name="Mikheyev A.S."/>
        </authorList>
    </citation>
    <scope>NUCLEOTIDE SEQUENCE [LARGE SCALE GENOMIC DNA]</scope>
    <source>
        <strain evidence="2">Daus_M_001</strain>
        <tissue evidence="2">Leg muscle</tissue>
    </source>
</reference>
<proteinExistence type="predicted"/>
<evidence type="ECO:0000313" key="2">
    <source>
        <dbReference type="EMBL" id="KAJ8875604.1"/>
    </source>
</evidence>
<sequence length="156" mass="17723">MTTVDARLSSVDPESGKVNIGSRENMEYTEENTGDTNPSEEEDMSEDEFRGFELDPKPRLEEGSRIKKLPEIFLDCILYQTSTETIPSSYGEAMRSDKKHLWQEAITKGMDALWVFSIKKNELDDAVLYKAKLVAKGFTQEQVIEFSPVVCKSSLR</sequence>
<gene>
    <name evidence="2" type="ORF">PR048_023500</name>
</gene>
<name>A0ABQ9GUE6_9NEOP</name>
<keyword evidence="3" id="KW-1185">Reference proteome</keyword>
<organism evidence="2 3">
    <name type="scientific">Dryococelus australis</name>
    <dbReference type="NCBI Taxonomy" id="614101"/>
    <lineage>
        <taxon>Eukaryota</taxon>
        <taxon>Metazoa</taxon>
        <taxon>Ecdysozoa</taxon>
        <taxon>Arthropoda</taxon>
        <taxon>Hexapoda</taxon>
        <taxon>Insecta</taxon>
        <taxon>Pterygota</taxon>
        <taxon>Neoptera</taxon>
        <taxon>Polyneoptera</taxon>
        <taxon>Phasmatodea</taxon>
        <taxon>Verophasmatodea</taxon>
        <taxon>Anareolatae</taxon>
        <taxon>Phasmatidae</taxon>
        <taxon>Eurycanthinae</taxon>
        <taxon>Dryococelus</taxon>
    </lineage>
</organism>